<dbReference type="AlphaFoldDB" id="A0A7R9JGF6"/>
<reference evidence="1" key="1">
    <citation type="submission" date="2020-11" db="EMBL/GenBank/DDBJ databases">
        <authorList>
            <person name="Tran Van P."/>
        </authorList>
    </citation>
    <scope>NUCLEOTIDE SEQUENCE</scope>
</reference>
<sequence>MRTIQSLGMAAEYKDDEQIRNVCRWCAALTYLPVEKVDDAWLIIMENFHRKLAKNLMNCVVSVEKLEETRNCGAVGETSWSVMPGVMKTGAYRYEDGTNYVGDWNPRGQKHGMGHMALPDGTRYDGAFQNGLCSGLVTFSDGSQGFPRNEGYFQDCRLVRKKRCQEVVQRAQKVALMARVQSDQV</sequence>
<dbReference type="GO" id="GO:0042995">
    <property type="term" value="C:cell projection"/>
    <property type="evidence" value="ECO:0007669"/>
    <property type="project" value="TreeGrafter"/>
</dbReference>
<dbReference type="PANTHER" id="PTHR46614">
    <property type="entry name" value="MORN REPEAT-CONTAINING PROTEIN 4"/>
    <property type="match status" value="1"/>
</dbReference>
<proteinExistence type="predicted"/>
<name>A0A7R9JGF6_TIMCA</name>
<gene>
    <name evidence="1" type="ORF">TCMB3V08_LOCUS11391</name>
</gene>
<dbReference type="Gene3D" id="2.20.110.10">
    <property type="entry name" value="Histone H3 K4-specific methyltransferase SET7/9 N-terminal domain"/>
    <property type="match status" value="1"/>
</dbReference>
<evidence type="ECO:0000313" key="1">
    <source>
        <dbReference type="EMBL" id="CAD7578854.1"/>
    </source>
</evidence>
<dbReference type="InterPro" id="IPR052315">
    <property type="entry name" value="MORN4"/>
</dbReference>
<accession>A0A7R9JGF6</accession>
<organism evidence="1">
    <name type="scientific">Timema californicum</name>
    <name type="common">California timema</name>
    <name type="synonym">Walking stick</name>
    <dbReference type="NCBI Taxonomy" id="61474"/>
    <lineage>
        <taxon>Eukaryota</taxon>
        <taxon>Metazoa</taxon>
        <taxon>Ecdysozoa</taxon>
        <taxon>Arthropoda</taxon>
        <taxon>Hexapoda</taxon>
        <taxon>Insecta</taxon>
        <taxon>Pterygota</taxon>
        <taxon>Neoptera</taxon>
        <taxon>Polyneoptera</taxon>
        <taxon>Phasmatodea</taxon>
        <taxon>Timematodea</taxon>
        <taxon>Timematoidea</taxon>
        <taxon>Timematidae</taxon>
        <taxon>Timema</taxon>
    </lineage>
</organism>
<protein>
    <submittedName>
        <fullName evidence="1">(California timema) hypothetical protein</fullName>
    </submittedName>
</protein>
<dbReference type="GO" id="GO:0048678">
    <property type="term" value="P:response to axon injury"/>
    <property type="evidence" value="ECO:0007669"/>
    <property type="project" value="TreeGrafter"/>
</dbReference>
<dbReference type="EMBL" id="OE188934">
    <property type="protein sequence ID" value="CAD7578854.1"/>
    <property type="molecule type" value="Genomic_DNA"/>
</dbReference>
<dbReference type="PANTHER" id="PTHR46614:SF1">
    <property type="entry name" value="MORN REPEAT-CONTAINING PROTEIN 4"/>
    <property type="match status" value="1"/>
</dbReference>
<dbReference type="SUPFAM" id="SSF82185">
    <property type="entry name" value="Histone H3 K4-specific methyltransferase SET7/9 N-terminal domain"/>
    <property type="match status" value="1"/>
</dbReference>